<feature type="domain" description="NADPH-dependent FMN reductase-like" evidence="3">
    <location>
        <begin position="5"/>
        <end position="126"/>
    </location>
</feature>
<gene>
    <name evidence="4" type="ORF">IAA83_00920</name>
</gene>
<evidence type="ECO:0000259" key="3">
    <source>
        <dbReference type="Pfam" id="PF03358"/>
    </source>
</evidence>
<dbReference type="InterPro" id="IPR051796">
    <property type="entry name" value="ISF_SsuE-like"/>
</dbReference>
<dbReference type="PANTHER" id="PTHR43278">
    <property type="entry name" value="NAD(P)H-DEPENDENT FMN-CONTAINING OXIDOREDUCTASE YWQN-RELATED"/>
    <property type="match status" value="1"/>
</dbReference>
<dbReference type="Gene3D" id="3.40.50.360">
    <property type="match status" value="1"/>
</dbReference>
<keyword evidence="1" id="KW-0285">Flavoprotein</keyword>
<dbReference type="AlphaFoldDB" id="A0A9D1F8W7"/>
<accession>A0A9D1F8W7</accession>
<dbReference type="InterPro" id="IPR029039">
    <property type="entry name" value="Flavoprotein-like_sf"/>
</dbReference>
<dbReference type="SUPFAM" id="SSF52218">
    <property type="entry name" value="Flavoproteins"/>
    <property type="match status" value="1"/>
</dbReference>
<keyword evidence="2" id="KW-0288">FMN</keyword>
<dbReference type="Pfam" id="PF03358">
    <property type="entry name" value="FMN_red"/>
    <property type="match status" value="1"/>
</dbReference>
<comment type="caution">
    <text evidence="4">The sequence shown here is derived from an EMBL/GenBank/DDBJ whole genome shotgun (WGS) entry which is preliminary data.</text>
</comment>
<sequence length="179" mass="19240">MSKTVLVLSTSPRKGGNSDALADAFVRGAQKAGNQVEKITLYDKTIGFCKGCLSCQNTQRCIIWDDADAITQKMLTADVIAFATPIYYYGMCGQMKTLLDRANPLFPAAYQFRDIYLLAAAAEADEHTVDGAVTGLQGWIDCFEKARLAGTVFAGGVTAVGEIQGHPALQRAYETGKTV</sequence>
<evidence type="ECO:0000256" key="1">
    <source>
        <dbReference type="ARBA" id="ARBA00022630"/>
    </source>
</evidence>
<dbReference type="GO" id="GO:0016491">
    <property type="term" value="F:oxidoreductase activity"/>
    <property type="evidence" value="ECO:0007669"/>
    <property type="project" value="InterPro"/>
</dbReference>
<dbReference type="EMBL" id="DVJJ01000019">
    <property type="protein sequence ID" value="HIS63916.1"/>
    <property type="molecule type" value="Genomic_DNA"/>
</dbReference>
<proteinExistence type="predicted"/>
<dbReference type="InterPro" id="IPR005025">
    <property type="entry name" value="FMN_Rdtase-like_dom"/>
</dbReference>
<name>A0A9D1F8W7_9FIRM</name>
<protein>
    <submittedName>
        <fullName evidence="4">Flavodoxin family protein</fullName>
    </submittedName>
</protein>
<evidence type="ECO:0000313" key="4">
    <source>
        <dbReference type="EMBL" id="HIS63916.1"/>
    </source>
</evidence>
<organism evidence="4 5">
    <name type="scientific">Candidatus Avoscillospira avistercoris</name>
    <dbReference type="NCBI Taxonomy" id="2840707"/>
    <lineage>
        <taxon>Bacteria</taxon>
        <taxon>Bacillati</taxon>
        <taxon>Bacillota</taxon>
        <taxon>Clostridia</taxon>
        <taxon>Eubacteriales</taxon>
        <taxon>Oscillospiraceae</taxon>
        <taxon>Oscillospiraceae incertae sedis</taxon>
        <taxon>Candidatus Avoscillospira</taxon>
    </lineage>
</organism>
<evidence type="ECO:0000313" key="5">
    <source>
        <dbReference type="Proteomes" id="UP000886741"/>
    </source>
</evidence>
<dbReference type="Proteomes" id="UP000886741">
    <property type="component" value="Unassembled WGS sequence"/>
</dbReference>
<evidence type="ECO:0000256" key="2">
    <source>
        <dbReference type="ARBA" id="ARBA00022643"/>
    </source>
</evidence>
<dbReference type="PANTHER" id="PTHR43278:SF2">
    <property type="entry name" value="IRON-SULFUR FLAVOPROTEIN"/>
    <property type="match status" value="1"/>
</dbReference>
<reference evidence="4" key="2">
    <citation type="journal article" date="2021" name="PeerJ">
        <title>Extensive microbial diversity within the chicken gut microbiome revealed by metagenomics and culture.</title>
        <authorList>
            <person name="Gilroy R."/>
            <person name="Ravi A."/>
            <person name="Getino M."/>
            <person name="Pursley I."/>
            <person name="Horton D.L."/>
            <person name="Alikhan N.F."/>
            <person name="Baker D."/>
            <person name="Gharbi K."/>
            <person name="Hall N."/>
            <person name="Watson M."/>
            <person name="Adriaenssens E.M."/>
            <person name="Foster-Nyarko E."/>
            <person name="Jarju S."/>
            <person name="Secka A."/>
            <person name="Antonio M."/>
            <person name="Oren A."/>
            <person name="Chaudhuri R.R."/>
            <person name="La Ragione R."/>
            <person name="Hildebrand F."/>
            <person name="Pallen M.J."/>
        </authorList>
    </citation>
    <scope>NUCLEOTIDE SEQUENCE</scope>
    <source>
        <strain evidence="4">ChiBcec16-1751</strain>
    </source>
</reference>
<reference evidence="4" key="1">
    <citation type="submission" date="2020-10" db="EMBL/GenBank/DDBJ databases">
        <authorList>
            <person name="Gilroy R."/>
        </authorList>
    </citation>
    <scope>NUCLEOTIDE SEQUENCE</scope>
    <source>
        <strain evidence="4">ChiBcec16-1751</strain>
    </source>
</reference>